<dbReference type="GO" id="GO:0004500">
    <property type="term" value="F:dopamine beta-monooxygenase activity"/>
    <property type="evidence" value="ECO:0007669"/>
    <property type="project" value="UniProtKB-EC"/>
</dbReference>
<evidence type="ECO:0000256" key="4">
    <source>
        <dbReference type="ARBA" id="ARBA00023002"/>
    </source>
</evidence>
<evidence type="ECO:0000256" key="7">
    <source>
        <dbReference type="ARBA" id="ARBA00023157"/>
    </source>
</evidence>
<reference evidence="13" key="1">
    <citation type="submission" date="2023-01" db="EMBL/GenBank/DDBJ databases">
        <title>Genome assembly of the deep-sea coral Lophelia pertusa.</title>
        <authorList>
            <person name="Herrera S."/>
            <person name="Cordes E."/>
        </authorList>
    </citation>
    <scope>NUCLEOTIDE SEQUENCE</scope>
    <source>
        <strain evidence="13">USNM1676648</strain>
        <tissue evidence="13">Polyp</tissue>
    </source>
</reference>
<dbReference type="Pfam" id="PF03712">
    <property type="entry name" value="Cu2_monoox_C"/>
    <property type="match status" value="1"/>
</dbReference>
<dbReference type="EMBL" id="MU825911">
    <property type="protein sequence ID" value="KAJ7382900.1"/>
    <property type="molecule type" value="Genomic_DNA"/>
</dbReference>
<dbReference type="Gene3D" id="2.60.120.230">
    <property type="match status" value="1"/>
</dbReference>
<keyword evidence="3" id="KW-0479">Metal-binding</keyword>
<evidence type="ECO:0000256" key="1">
    <source>
        <dbReference type="ARBA" id="ARBA00001973"/>
    </source>
</evidence>
<gene>
    <name evidence="13" type="primary">MOXD1_21</name>
    <name evidence="13" type="ORF">OS493_031958</name>
</gene>
<keyword evidence="4 13" id="KW-0560">Oxidoreductase</keyword>
<dbReference type="InterPro" id="IPR000945">
    <property type="entry name" value="DBH-like"/>
</dbReference>
<dbReference type="AlphaFoldDB" id="A0A9W9ZKA0"/>
<keyword evidence="14" id="KW-1185">Reference proteome</keyword>
<dbReference type="PANTHER" id="PTHR10157:SF23">
    <property type="entry name" value="MOXD1 HOMOLOG 1"/>
    <property type="match status" value="1"/>
</dbReference>
<dbReference type="PANTHER" id="PTHR10157">
    <property type="entry name" value="DOPAMINE BETA HYDROXYLASE RELATED"/>
    <property type="match status" value="1"/>
</dbReference>
<comment type="similarity">
    <text evidence="2">Belongs to the copper type II ascorbate-dependent monooxygenase family.</text>
</comment>
<keyword evidence="5" id="KW-0186">Copper</keyword>
<dbReference type="Proteomes" id="UP001163046">
    <property type="component" value="Unassembled WGS sequence"/>
</dbReference>
<dbReference type="EC" id="1.14.17.1" evidence="13"/>
<evidence type="ECO:0000313" key="13">
    <source>
        <dbReference type="EMBL" id="KAJ7382900.1"/>
    </source>
</evidence>
<comment type="caution">
    <text evidence="13">The sequence shown here is derived from an EMBL/GenBank/DDBJ whole genome shotgun (WGS) entry which is preliminary data.</text>
</comment>
<dbReference type="GO" id="GO:0005615">
    <property type="term" value="C:extracellular space"/>
    <property type="evidence" value="ECO:0007669"/>
    <property type="project" value="TreeGrafter"/>
</dbReference>
<proteinExistence type="inferred from homology"/>
<dbReference type="Pfam" id="PF03351">
    <property type="entry name" value="DOMON"/>
    <property type="match status" value="1"/>
</dbReference>
<keyword evidence="6 13" id="KW-0503">Monooxygenase</keyword>
<dbReference type="InterPro" id="IPR036939">
    <property type="entry name" value="Cu2_ascorb_mOase_N_sf"/>
</dbReference>
<evidence type="ECO:0000256" key="5">
    <source>
        <dbReference type="ARBA" id="ARBA00023008"/>
    </source>
</evidence>
<evidence type="ECO:0000259" key="11">
    <source>
        <dbReference type="Pfam" id="PF03351"/>
    </source>
</evidence>
<evidence type="ECO:0000313" key="14">
    <source>
        <dbReference type="Proteomes" id="UP001163046"/>
    </source>
</evidence>
<dbReference type="GO" id="GO:0042421">
    <property type="term" value="P:norepinephrine biosynthetic process"/>
    <property type="evidence" value="ECO:0007669"/>
    <property type="project" value="TreeGrafter"/>
</dbReference>
<feature type="domain" description="DOMON" evidence="11">
    <location>
        <begin position="35"/>
        <end position="79"/>
    </location>
</feature>
<organism evidence="13 14">
    <name type="scientific">Desmophyllum pertusum</name>
    <dbReference type="NCBI Taxonomy" id="174260"/>
    <lineage>
        <taxon>Eukaryota</taxon>
        <taxon>Metazoa</taxon>
        <taxon>Cnidaria</taxon>
        <taxon>Anthozoa</taxon>
        <taxon>Hexacorallia</taxon>
        <taxon>Scleractinia</taxon>
        <taxon>Caryophylliina</taxon>
        <taxon>Caryophylliidae</taxon>
        <taxon>Desmophyllum</taxon>
    </lineage>
</organism>
<feature type="domain" description="Copper type II ascorbate-dependent monooxygenase N-terminal" evidence="10">
    <location>
        <begin position="161"/>
        <end position="290"/>
    </location>
</feature>
<dbReference type="InterPro" id="IPR014784">
    <property type="entry name" value="Cu2_ascorb_mOase-like_C"/>
</dbReference>
<dbReference type="InterPro" id="IPR045266">
    <property type="entry name" value="DOH_DOMON"/>
</dbReference>
<feature type="domain" description="Copper type II ascorbate-dependent monooxygenase C-terminal" evidence="12">
    <location>
        <begin position="348"/>
        <end position="428"/>
    </location>
</feature>
<dbReference type="InterPro" id="IPR008977">
    <property type="entry name" value="PHM/PNGase_F_dom_sf"/>
</dbReference>
<evidence type="ECO:0000256" key="6">
    <source>
        <dbReference type="ARBA" id="ARBA00023033"/>
    </source>
</evidence>
<evidence type="ECO:0000256" key="8">
    <source>
        <dbReference type="ARBA" id="ARBA00023180"/>
    </source>
</evidence>
<dbReference type="SUPFAM" id="SSF49742">
    <property type="entry name" value="PHM/PNGase F"/>
    <property type="match status" value="2"/>
</dbReference>
<keyword evidence="7" id="KW-1015">Disulfide bond</keyword>
<keyword evidence="9" id="KW-0732">Signal</keyword>
<evidence type="ECO:0000259" key="10">
    <source>
        <dbReference type="Pfam" id="PF01082"/>
    </source>
</evidence>
<evidence type="ECO:0000256" key="3">
    <source>
        <dbReference type="ARBA" id="ARBA00022723"/>
    </source>
</evidence>
<evidence type="ECO:0000259" key="12">
    <source>
        <dbReference type="Pfam" id="PF03712"/>
    </source>
</evidence>
<dbReference type="OrthoDB" id="10003276at2759"/>
<feature type="chain" id="PRO_5040844988" evidence="9">
    <location>
        <begin position="20"/>
        <end position="492"/>
    </location>
</feature>
<dbReference type="InterPro" id="IPR000323">
    <property type="entry name" value="Cu2_ascorb_mOase_N"/>
</dbReference>
<protein>
    <submittedName>
        <fullName evidence="13">DBH-like monooxygenase protein 1</fullName>
        <ecNumber evidence="13">1.14.17.1</ecNumber>
    </submittedName>
</protein>
<dbReference type="InterPro" id="IPR024548">
    <property type="entry name" value="Cu2_monoox_C"/>
</dbReference>
<dbReference type="GO" id="GO:0005507">
    <property type="term" value="F:copper ion binding"/>
    <property type="evidence" value="ECO:0007669"/>
    <property type="project" value="InterPro"/>
</dbReference>
<evidence type="ECO:0000256" key="9">
    <source>
        <dbReference type="SAM" id="SignalP"/>
    </source>
</evidence>
<sequence length="492" mass="55836">MKTTETLIYFLLCMHLSSADLRASGHSFFAALDQDEKVKLYWNVSTANKEIAFTVEAKTTGWIGFGISSGQGKMEGADIGDRLGSPWDWSRETPDRFTAGLRADIPGGEGTAKLIYAFHPDDPASENDIPQHDPKNRGVRSTFLLNSVENEPTLPDDTKTFNFTNNKRALSSKRTTYWYGVFEFPKLQKRHDIIQIDPIIQEGNEGVVHHMLLYECSDDFPRSNISWEGDLDSPDMPPAVNECRGFSMLAGWGIGGQSFYYPEHVGFAIGTRESPKIAVMEIHYDNYEHKQGIVDSSGFRFSLHQPTEKVPGWVFFCWVQWLGSWHERFTITWGRDSDIFFNSSHALGRKGVELPEISRDDHYDANFQEFQIPSKEITVLPGDSLITVCRYETGNEMIEGGLSTGDEMCLSFHQYYPKVNLTRCWSKQRAGWEKFRDTYGVPNSPSGWSDKLVSELRKSYQETDEIYAYCNGRNSNQLPGLGKKLVSKPVIL</sequence>
<dbReference type="FunFam" id="2.60.120.310:FF:000004">
    <property type="entry name" value="DBH-like monooxygenase protein 1"/>
    <property type="match status" value="1"/>
</dbReference>
<dbReference type="CDD" id="cd09631">
    <property type="entry name" value="DOMON_DOH"/>
    <property type="match status" value="1"/>
</dbReference>
<dbReference type="GO" id="GO:0042420">
    <property type="term" value="P:dopamine catabolic process"/>
    <property type="evidence" value="ECO:0007669"/>
    <property type="project" value="TreeGrafter"/>
</dbReference>
<name>A0A9W9ZKA0_9CNID</name>
<accession>A0A9W9ZKA0</accession>
<keyword evidence="8" id="KW-0325">Glycoprotein</keyword>
<dbReference type="GO" id="GO:0030667">
    <property type="term" value="C:secretory granule membrane"/>
    <property type="evidence" value="ECO:0007669"/>
    <property type="project" value="TreeGrafter"/>
</dbReference>
<dbReference type="GO" id="GO:0006589">
    <property type="term" value="P:octopamine biosynthetic process"/>
    <property type="evidence" value="ECO:0007669"/>
    <property type="project" value="TreeGrafter"/>
</dbReference>
<feature type="signal peptide" evidence="9">
    <location>
        <begin position="1"/>
        <end position="19"/>
    </location>
</feature>
<dbReference type="InterPro" id="IPR005018">
    <property type="entry name" value="DOMON_domain"/>
</dbReference>
<evidence type="ECO:0000256" key="2">
    <source>
        <dbReference type="ARBA" id="ARBA00010676"/>
    </source>
</evidence>
<comment type="cofactor">
    <cofactor evidence="1">
        <name>Cu(2+)</name>
        <dbReference type="ChEBI" id="CHEBI:29036"/>
    </cofactor>
</comment>
<dbReference type="Pfam" id="PF01082">
    <property type="entry name" value="Cu2_monooxygen"/>
    <property type="match status" value="1"/>
</dbReference>
<dbReference type="Gene3D" id="2.60.120.310">
    <property type="entry name" value="Copper type II, ascorbate-dependent monooxygenase, N-terminal domain"/>
    <property type="match status" value="1"/>
</dbReference>